<dbReference type="RefSeq" id="WP_068951334.1">
    <property type="nucleotide sequence ID" value="NZ_CADILE010000002.1"/>
</dbReference>
<evidence type="ECO:0000313" key="2">
    <source>
        <dbReference type="Proteomes" id="UP000494122"/>
    </source>
</evidence>
<evidence type="ECO:0000313" key="1">
    <source>
        <dbReference type="EMBL" id="CAB3836434.1"/>
    </source>
</evidence>
<proteinExistence type="predicted"/>
<accession>A0A2M9H143</accession>
<gene>
    <name evidence="1" type="ORF">LMG3328_01036</name>
</gene>
<dbReference type="AlphaFoldDB" id="A0A2M9H143"/>
<name>A0A2M9H143_9BURK</name>
<dbReference type="Proteomes" id="UP000494122">
    <property type="component" value="Unassembled WGS sequence"/>
</dbReference>
<dbReference type="EMBL" id="CADILE010000002">
    <property type="protein sequence ID" value="CAB3836434.1"/>
    <property type="molecule type" value="Genomic_DNA"/>
</dbReference>
<protein>
    <submittedName>
        <fullName evidence="1">Uncharacterized protein</fullName>
    </submittedName>
</protein>
<organism evidence="1 2">
    <name type="scientific">Achromobacter ruhlandii</name>
    <dbReference type="NCBI Taxonomy" id="72557"/>
    <lineage>
        <taxon>Bacteria</taxon>
        <taxon>Pseudomonadati</taxon>
        <taxon>Pseudomonadota</taxon>
        <taxon>Betaproteobacteria</taxon>
        <taxon>Burkholderiales</taxon>
        <taxon>Alcaligenaceae</taxon>
        <taxon>Achromobacter</taxon>
    </lineage>
</organism>
<sequence length="419" mass="45612">MNDIAALRSGANYLQHEVSDLQEDHIKTANNYSRLAQLLDGIAASKQEHRTNLEAQYPTAFQPDARNGEAVTKGADEILRQQRLVHECLSLVGALSEEEQVHGEQLNRVNERLHDALALVRHGHTPSVEDATRLRSHLQEVRDDVSAMADRHQMTLQANAALMEMIGQLKAEAPNVPPPVRDPRQALDNMRTEGDIQIPVGGTVAPSTSAFPVPTSYEVSRRIEEGLQPGSELGSRAIVSADESSSQVVCNNLVRISAQDLEDPARFERVVQSLTHNPARGCFAVAAERQGELTAPSEQILSARMFNTAILIIDPKKLDQQDQEGLGGLLLNPTVSTECSVARVGQDAIIAAIVPRRTGGDVGVPTLQVGDTTANFEMRVGGGSTAFHNLTMPDYAQGLTDLLRANSDRTMLIHLTRFK</sequence>
<reference evidence="1 2" key="1">
    <citation type="submission" date="2020-04" db="EMBL/GenBank/DDBJ databases">
        <authorList>
            <person name="De Canck E."/>
        </authorList>
    </citation>
    <scope>NUCLEOTIDE SEQUENCE [LARGE SCALE GENOMIC DNA]</scope>
    <source>
        <strain evidence="1 2">LMG 3328</strain>
    </source>
</reference>